<feature type="compositionally biased region" description="Basic and acidic residues" evidence="1">
    <location>
        <begin position="287"/>
        <end position="301"/>
    </location>
</feature>
<organism evidence="3 4">
    <name type="scientific">Ectocarpus siliculosus</name>
    <name type="common">Brown alga</name>
    <name type="synonym">Conferva siliculosa</name>
    <dbReference type="NCBI Taxonomy" id="2880"/>
    <lineage>
        <taxon>Eukaryota</taxon>
        <taxon>Sar</taxon>
        <taxon>Stramenopiles</taxon>
        <taxon>Ochrophyta</taxon>
        <taxon>PX clade</taxon>
        <taxon>Phaeophyceae</taxon>
        <taxon>Ectocarpales</taxon>
        <taxon>Ectocarpaceae</taxon>
        <taxon>Ectocarpus</taxon>
    </lineage>
</organism>
<dbReference type="EMBL" id="FN648129">
    <property type="protein sequence ID" value="CBN78993.1"/>
    <property type="molecule type" value="Genomic_DNA"/>
</dbReference>
<dbReference type="EMBL" id="FN649737">
    <property type="protein sequence ID" value="CBN78993.1"/>
    <property type="molecule type" value="Genomic_DNA"/>
</dbReference>
<feature type="compositionally biased region" description="Low complexity" evidence="1">
    <location>
        <begin position="61"/>
        <end position="73"/>
    </location>
</feature>
<keyword evidence="4" id="KW-1185">Reference proteome</keyword>
<dbReference type="Gene3D" id="2.30.30.140">
    <property type="match status" value="1"/>
</dbReference>
<gene>
    <name evidence="3" type="ORF">Esi_0158_0054</name>
</gene>
<keyword evidence="2" id="KW-0732">Signal</keyword>
<feature type="compositionally biased region" description="Low complexity" evidence="1">
    <location>
        <begin position="129"/>
        <end position="150"/>
    </location>
</feature>
<feature type="chain" id="PRO_5003117085" description="Tudor domain-containing protein" evidence="2">
    <location>
        <begin position="23"/>
        <end position="301"/>
    </location>
</feature>
<dbReference type="InParanoid" id="D8LG94"/>
<dbReference type="Proteomes" id="UP000002630">
    <property type="component" value="Linkage Group LG12"/>
</dbReference>
<evidence type="ECO:0000313" key="3">
    <source>
        <dbReference type="EMBL" id="CBN78993.1"/>
    </source>
</evidence>
<feature type="compositionally biased region" description="Acidic residues" evidence="1">
    <location>
        <begin position="106"/>
        <end position="116"/>
    </location>
</feature>
<evidence type="ECO:0000313" key="4">
    <source>
        <dbReference type="Proteomes" id="UP000002630"/>
    </source>
</evidence>
<evidence type="ECO:0000256" key="1">
    <source>
        <dbReference type="SAM" id="MobiDB-lite"/>
    </source>
</evidence>
<proteinExistence type="predicted"/>
<feature type="signal peptide" evidence="2">
    <location>
        <begin position="1"/>
        <end position="22"/>
    </location>
</feature>
<evidence type="ECO:0000256" key="2">
    <source>
        <dbReference type="SAM" id="SignalP"/>
    </source>
</evidence>
<protein>
    <recommendedName>
        <fullName evidence="5">Tudor domain-containing protein</fullName>
    </recommendedName>
</protein>
<feature type="region of interest" description="Disordered" evidence="1">
    <location>
        <begin position="32"/>
        <end position="163"/>
    </location>
</feature>
<feature type="compositionally biased region" description="Basic residues" evidence="1">
    <location>
        <begin position="44"/>
        <end position="60"/>
    </location>
</feature>
<dbReference type="CDD" id="cd04508">
    <property type="entry name" value="Tudor_SF"/>
    <property type="match status" value="1"/>
</dbReference>
<dbReference type="AlphaFoldDB" id="D8LG94"/>
<name>D8LG94_ECTSI</name>
<feature type="region of interest" description="Disordered" evidence="1">
    <location>
        <begin position="220"/>
        <end position="301"/>
    </location>
</feature>
<feature type="compositionally biased region" description="Basic and acidic residues" evidence="1">
    <location>
        <begin position="262"/>
        <end position="271"/>
    </location>
</feature>
<feature type="compositionally biased region" description="Acidic residues" evidence="1">
    <location>
        <begin position="225"/>
        <end position="234"/>
    </location>
</feature>
<sequence length="301" mass="32915">MLNAVLVFCAVVLLFVYLLVKNYDDDSVISSSTAEEGRKTKDWSKRRKRKGKAAAAKKSKALPAAAGDAAPGRAGEDGSSQNRRAKHQLDAQEWPTLGETPQHEAQEEEEEEEEDLAALHAEMLKAARSHAGGSSSSDNKGMAGKAMAAGDGRESARRNSGRIGVGDRVEGRFEAGAEWFPAVVTKLLHGGFVNLLYDDGERETRVPLALVRHRGATAAMTMDSDSGDSSDEGAEAPRLPTAKQRSKQADGWEVMVQKPKKTRVERVESRIEANSNLKNRLKRQKKREKELAAREALRKKL</sequence>
<accession>D8LG94</accession>
<evidence type="ECO:0008006" key="5">
    <source>
        <dbReference type="Google" id="ProtNLM"/>
    </source>
</evidence>
<dbReference type="OrthoDB" id="10481270at2759"/>
<reference evidence="3 4" key="1">
    <citation type="journal article" date="2010" name="Nature">
        <title>The Ectocarpus genome and the independent evolution of multicellularity in brown algae.</title>
        <authorList>
            <person name="Cock J.M."/>
            <person name="Sterck L."/>
            <person name="Rouze P."/>
            <person name="Scornet D."/>
            <person name="Allen A.E."/>
            <person name="Amoutzias G."/>
            <person name="Anthouard V."/>
            <person name="Artiguenave F."/>
            <person name="Aury J.M."/>
            <person name="Badger J.H."/>
            <person name="Beszteri B."/>
            <person name="Billiau K."/>
            <person name="Bonnet E."/>
            <person name="Bothwell J.H."/>
            <person name="Bowler C."/>
            <person name="Boyen C."/>
            <person name="Brownlee C."/>
            <person name="Carrano C.J."/>
            <person name="Charrier B."/>
            <person name="Cho G.Y."/>
            <person name="Coelho S.M."/>
            <person name="Collen J."/>
            <person name="Corre E."/>
            <person name="Da Silva C."/>
            <person name="Delage L."/>
            <person name="Delaroque N."/>
            <person name="Dittami S.M."/>
            <person name="Doulbeau S."/>
            <person name="Elias M."/>
            <person name="Farnham G."/>
            <person name="Gachon C.M."/>
            <person name="Gschloessl B."/>
            <person name="Heesch S."/>
            <person name="Jabbari K."/>
            <person name="Jubin C."/>
            <person name="Kawai H."/>
            <person name="Kimura K."/>
            <person name="Kloareg B."/>
            <person name="Kupper F.C."/>
            <person name="Lang D."/>
            <person name="Le Bail A."/>
            <person name="Leblanc C."/>
            <person name="Lerouge P."/>
            <person name="Lohr M."/>
            <person name="Lopez P.J."/>
            <person name="Martens C."/>
            <person name="Maumus F."/>
            <person name="Michel G."/>
            <person name="Miranda-Saavedra D."/>
            <person name="Morales J."/>
            <person name="Moreau H."/>
            <person name="Motomura T."/>
            <person name="Nagasato C."/>
            <person name="Napoli C.A."/>
            <person name="Nelson D.R."/>
            <person name="Nyvall-Collen P."/>
            <person name="Peters A.F."/>
            <person name="Pommier C."/>
            <person name="Potin P."/>
            <person name="Poulain J."/>
            <person name="Quesneville H."/>
            <person name="Read B."/>
            <person name="Rensing S.A."/>
            <person name="Ritter A."/>
            <person name="Rousvoal S."/>
            <person name="Samanta M."/>
            <person name="Samson G."/>
            <person name="Schroeder D.C."/>
            <person name="Segurens B."/>
            <person name="Strittmatter M."/>
            <person name="Tonon T."/>
            <person name="Tregear J.W."/>
            <person name="Valentin K."/>
            <person name="von Dassow P."/>
            <person name="Yamagishi T."/>
            <person name="Van de Peer Y."/>
            <person name="Wincker P."/>
        </authorList>
    </citation>
    <scope>NUCLEOTIDE SEQUENCE [LARGE SCALE GENOMIC DNA]</scope>
    <source>
        <strain evidence="4">Ec32 / CCAP1310/4</strain>
    </source>
</reference>